<evidence type="ECO:0000256" key="1">
    <source>
        <dbReference type="SAM" id="MobiDB-lite"/>
    </source>
</evidence>
<feature type="region of interest" description="Disordered" evidence="1">
    <location>
        <begin position="1"/>
        <end position="30"/>
    </location>
</feature>
<feature type="region of interest" description="Disordered" evidence="1">
    <location>
        <begin position="69"/>
        <end position="129"/>
    </location>
</feature>
<dbReference type="Proteomes" id="UP000007752">
    <property type="component" value="Chromosome 4"/>
</dbReference>
<name>B9FEA2_ORYSJ</name>
<dbReference type="AlphaFoldDB" id="B9FEA2"/>
<accession>B9FEA2</accession>
<reference evidence="2" key="1">
    <citation type="journal article" date="2005" name="PLoS Biol.">
        <title>The genomes of Oryza sativa: a history of duplications.</title>
        <authorList>
            <person name="Yu J."/>
            <person name="Wang J."/>
            <person name="Lin W."/>
            <person name="Li S."/>
            <person name="Li H."/>
            <person name="Zhou J."/>
            <person name="Ni P."/>
            <person name="Dong W."/>
            <person name="Hu S."/>
            <person name="Zeng C."/>
            <person name="Zhang J."/>
            <person name="Zhang Y."/>
            <person name="Li R."/>
            <person name="Xu Z."/>
            <person name="Li S."/>
            <person name="Li X."/>
            <person name="Zheng H."/>
            <person name="Cong L."/>
            <person name="Lin L."/>
            <person name="Yin J."/>
            <person name="Geng J."/>
            <person name="Li G."/>
            <person name="Shi J."/>
            <person name="Liu J."/>
            <person name="Lv H."/>
            <person name="Li J."/>
            <person name="Wang J."/>
            <person name="Deng Y."/>
            <person name="Ran L."/>
            <person name="Shi X."/>
            <person name="Wang X."/>
            <person name="Wu Q."/>
            <person name="Li C."/>
            <person name="Ren X."/>
            <person name="Wang J."/>
            <person name="Wang X."/>
            <person name="Li D."/>
            <person name="Liu D."/>
            <person name="Zhang X."/>
            <person name="Ji Z."/>
            <person name="Zhao W."/>
            <person name="Sun Y."/>
            <person name="Zhang Z."/>
            <person name="Bao J."/>
            <person name="Han Y."/>
            <person name="Dong L."/>
            <person name="Ji J."/>
            <person name="Chen P."/>
            <person name="Wu S."/>
            <person name="Liu J."/>
            <person name="Xiao Y."/>
            <person name="Bu D."/>
            <person name="Tan J."/>
            <person name="Yang L."/>
            <person name="Ye C."/>
            <person name="Zhang J."/>
            <person name="Xu J."/>
            <person name="Zhou Y."/>
            <person name="Yu Y."/>
            <person name="Zhang B."/>
            <person name="Zhuang S."/>
            <person name="Wei H."/>
            <person name="Liu B."/>
            <person name="Lei M."/>
            <person name="Yu H."/>
            <person name="Li Y."/>
            <person name="Xu H."/>
            <person name="Wei S."/>
            <person name="He X."/>
            <person name="Fang L."/>
            <person name="Zhang Z."/>
            <person name="Zhang Y."/>
            <person name="Huang X."/>
            <person name="Su Z."/>
            <person name="Tong W."/>
            <person name="Li J."/>
            <person name="Tong Z."/>
            <person name="Li S."/>
            <person name="Ye J."/>
            <person name="Wang L."/>
            <person name="Fang L."/>
            <person name="Lei T."/>
            <person name="Chen C."/>
            <person name="Chen H."/>
            <person name="Xu Z."/>
            <person name="Li H."/>
            <person name="Huang H."/>
            <person name="Zhang F."/>
            <person name="Xu H."/>
            <person name="Li N."/>
            <person name="Zhao C."/>
            <person name="Li S."/>
            <person name="Dong L."/>
            <person name="Huang Y."/>
            <person name="Li L."/>
            <person name="Xi Y."/>
            <person name="Qi Q."/>
            <person name="Li W."/>
            <person name="Zhang B."/>
            <person name="Hu W."/>
            <person name="Zhang Y."/>
            <person name="Tian X."/>
            <person name="Jiao Y."/>
            <person name="Liang X."/>
            <person name="Jin J."/>
            <person name="Gao L."/>
            <person name="Zheng W."/>
            <person name="Hao B."/>
            <person name="Liu S."/>
            <person name="Wang W."/>
            <person name="Yuan L."/>
            <person name="Cao M."/>
            <person name="McDermott J."/>
            <person name="Samudrala R."/>
            <person name="Wang J."/>
            <person name="Wong G.K."/>
            <person name="Yang H."/>
        </authorList>
    </citation>
    <scope>NUCLEOTIDE SEQUENCE [LARGE SCALE GENOMIC DNA]</scope>
</reference>
<dbReference type="EMBL" id="CM000141">
    <property type="protein sequence ID" value="EEE60685.1"/>
    <property type="molecule type" value="Genomic_DNA"/>
</dbReference>
<proteinExistence type="predicted"/>
<reference evidence="2" key="2">
    <citation type="submission" date="2008-12" db="EMBL/GenBank/DDBJ databases">
        <title>Improved gene annotation of the rice (Oryza sativa) genomes.</title>
        <authorList>
            <person name="Wang J."/>
            <person name="Li R."/>
            <person name="Fan W."/>
            <person name="Huang Q."/>
            <person name="Zhang J."/>
            <person name="Zhou Y."/>
            <person name="Hu Y."/>
            <person name="Zi S."/>
            <person name="Li J."/>
            <person name="Ni P."/>
            <person name="Zheng H."/>
            <person name="Zhang Y."/>
            <person name="Zhao M."/>
            <person name="Hao Q."/>
            <person name="McDermott J."/>
            <person name="Samudrala R."/>
            <person name="Kristiansen K."/>
            <person name="Wong G.K.-S."/>
        </authorList>
    </citation>
    <scope>NUCLEOTIDE SEQUENCE</scope>
</reference>
<sequence length="170" mass="19018">MRRRRRGRLELREASASSSPHEINKRRLGARAGVRWRGYAARTADSRSDVVGVRQAAAAVWWRQWARSARQSEAAEGVRRRPLPGWQLPRRGRSGGRVEGRPAPAPRRSTTGGRDSSTQSPVRSPAAAMDAVDSVVDPLREFAKDSVCLVKRYHKPDRNFTAISVEHFVV</sequence>
<organism evidence="2">
    <name type="scientific">Oryza sativa subsp. japonica</name>
    <name type="common">Rice</name>
    <dbReference type="NCBI Taxonomy" id="39947"/>
    <lineage>
        <taxon>Eukaryota</taxon>
        <taxon>Viridiplantae</taxon>
        <taxon>Streptophyta</taxon>
        <taxon>Embryophyta</taxon>
        <taxon>Tracheophyta</taxon>
        <taxon>Spermatophyta</taxon>
        <taxon>Magnoliopsida</taxon>
        <taxon>Liliopsida</taxon>
        <taxon>Poales</taxon>
        <taxon>Poaceae</taxon>
        <taxon>BOP clade</taxon>
        <taxon>Oryzoideae</taxon>
        <taxon>Oryzeae</taxon>
        <taxon>Oryzinae</taxon>
        <taxon>Oryza</taxon>
        <taxon>Oryza sativa</taxon>
    </lineage>
</organism>
<protein>
    <submittedName>
        <fullName evidence="2">Uncharacterized protein</fullName>
    </submittedName>
</protein>
<gene>
    <name evidence="2" type="ORF">OsJ_14161</name>
</gene>
<feature type="compositionally biased region" description="Polar residues" evidence="1">
    <location>
        <begin position="108"/>
        <end position="122"/>
    </location>
</feature>
<evidence type="ECO:0000313" key="2">
    <source>
        <dbReference type="EMBL" id="EEE60685.1"/>
    </source>
</evidence>
<dbReference type="PANTHER" id="PTHR12309">
    <property type="entry name" value="SEC61 GAMMA SUBUNIT"/>
    <property type="match status" value="1"/>
</dbReference>